<dbReference type="EMBL" id="KN831798">
    <property type="protein sequence ID" value="KIM37343.1"/>
    <property type="molecule type" value="Genomic_DNA"/>
</dbReference>
<dbReference type="AlphaFoldDB" id="A0A0C2XHK3"/>
<name>A0A0C2XHK3_HEBCY</name>
<dbReference type="HOGENOM" id="CLU_2996710_0_0_1"/>
<proteinExistence type="predicted"/>
<organism evidence="1 2">
    <name type="scientific">Hebeloma cylindrosporum</name>
    <dbReference type="NCBI Taxonomy" id="76867"/>
    <lineage>
        <taxon>Eukaryota</taxon>
        <taxon>Fungi</taxon>
        <taxon>Dikarya</taxon>
        <taxon>Basidiomycota</taxon>
        <taxon>Agaricomycotina</taxon>
        <taxon>Agaricomycetes</taxon>
        <taxon>Agaricomycetidae</taxon>
        <taxon>Agaricales</taxon>
        <taxon>Agaricineae</taxon>
        <taxon>Hymenogastraceae</taxon>
        <taxon>Hebeloma</taxon>
    </lineage>
</organism>
<reference evidence="1 2" key="1">
    <citation type="submission" date="2014-04" db="EMBL/GenBank/DDBJ databases">
        <authorList>
            <consortium name="DOE Joint Genome Institute"/>
            <person name="Kuo A."/>
            <person name="Gay G."/>
            <person name="Dore J."/>
            <person name="Kohler A."/>
            <person name="Nagy L.G."/>
            <person name="Floudas D."/>
            <person name="Copeland A."/>
            <person name="Barry K.W."/>
            <person name="Cichocki N."/>
            <person name="Veneault-Fourrey C."/>
            <person name="LaButti K."/>
            <person name="Lindquist E.A."/>
            <person name="Lipzen A."/>
            <person name="Lundell T."/>
            <person name="Morin E."/>
            <person name="Murat C."/>
            <person name="Sun H."/>
            <person name="Tunlid A."/>
            <person name="Henrissat B."/>
            <person name="Grigoriev I.V."/>
            <person name="Hibbett D.S."/>
            <person name="Martin F."/>
            <person name="Nordberg H.P."/>
            <person name="Cantor M.N."/>
            <person name="Hua S.X."/>
        </authorList>
    </citation>
    <scope>NUCLEOTIDE SEQUENCE [LARGE SCALE GENOMIC DNA]</scope>
    <source>
        <strain evidence="2">h7</strain>
    </source>
</reference>
<evidence type="ECO:0000313" key="2">
    <source>
        <dbReference type="Proteomes" id="UP000053424"/>
    </source>
</evidence>
<sequence>MGASRHDERRWGMGNDLGMVPANVGNCQKKLPMVRLIFWEKERFGEFGNRSGTSRNL</sequence>
<dbReference type="Proteomes" id="UP000053424">
    <property type="component" value="Unassembled WGS sequence"/>
</dbReference>
<protein>
    <submittedName>
        <fullName evidence="1">Uncharacterized protein</fullName>
    </submittedName>
</protein>
<accession>A0A0C2XHK3</accession>
<gene>
    <name evidence="1" type="ORF">M413DRAFT_448626</name>
</gene>
<evidence type="ECO:0000313" key="1">
    <source>
        <dbReference type="EMBL" id="KIM37343.1"/>
    </source>
</evidence>
<keyword evidence="2" id="KW-1185">Reference proteome</keyword>
<reference evidence="2" key="2">
    <citation type="submission" date="2015-01" db="EMBL/GenBank/DDBJ databases">
        <title>Evolutionary Origins and Diversification of the Mycorrhizal Mutualists.</title>
        <authorList>
            <consortium name="DOE Joint Genome Institute"/>
            <consortium name="Mycorrhizal Genomics Consortium"/>
            <person name="Kohler A."/>
            <person name="Kuo A."/>
            <person name="Nagy L.G."/>
            <person name="Floudas D."/>
            <person name="Copeland A."/>
            <person name="Barry K.W."/>
            <person name="Cichocki N."/>
            <person name="Veneault-Fourrey C."/>
            <person name="LaButti K."/>
            <person name="Lindquist E.A."/>
            <person name="Lipzen A."/>
            <person name="Lundell T."/>
            <person name="Morin E."/>
            <person name="Murat C."/>
            <person name="Riley R."/>
            <person name="Ohm R."/>
            <person name="Sun H."/>
            <person name="Tunlid A."/>
            <person name="Henrissat B."/>
            <person name="Grigoriev I.V."/>
            <person name="Hibbett D.S."/>
            <person name="Martin F."/>
        </authorList>
    </citation>
    <scope>NUCLEOTIDE SEQUENCE [LARGE SCALE GENOMIC DNA]</scope>
    <source>
        <strain evidence="2">h7</strain>
    </source>
</reference>